<dbReference type="NCBIfam" id="TIGR01994">
    <property type="entry name" value="SUF_scaf_2"/>
    <property type="match status" value="1"/>
</dbReference>
<dbReference type="GO" id="GO:0051536">
    <property type="term" value="F:iron-sulfur cluster binding"/>
    <property type="evidence" value="ECO:0007669"/>
    <property type="project" value="InterPro"/>
</dbReference>
<dbReference type="GO" id="GO:0016226">
    <property type="term" value="P:iron-sulfur cluster assembly"/>
    <property type="evidence" value="ECO:0007669"/>
    <property type="project" value="InterPro"/>
</dbReference>
<protein>
    <submittedName>
        <fullName evidence="3">SUF system NifU family Fe-S cluster assembly protein</fullName>
    </submittedName>
</protein>
<name>A0A943I149_9FIRM</name>
<dbReference type="EMBL" id="JAGZCZ010000004">
    <property type="protein sequence ID" value="MBS5519530.1"/>
    <property type="molecule type" value="Genomic_DNA"/>
</dbReference>
<evidence type="ECO:0000313" key="4">
    <source>
        <dbReference type="Proteomes" id="UP000754226"/>
    </source>
</evidence>
<dbReference type="FunFam" id="3.90.1010.10:FF:000002">
    <property type="entry name" value="Iron-sulfur cluster assembly scaffold protein NifU"/>
    <property type="match status" value="1"/>
</dbReference>
<dbReference type="PANTHER" id="PTHR10093">
    <property type="entry name" value="IRON-SULFUR CLUSTER ASSEMBLY ENZYME NIFU HOMOLOG"/>
    <property type="match status" value="1"/>
</dbReference>
<gene>
    <name evidence="3" type="ORF">KHX13_04220</name>
</gene>
<feature type="domain" description="NIF system FeS cluster assembly NifU N-terminal" evidence="2">
    <location>
        <begin position="10"/>
        <end position="108"/>
    </location>
</feature>
<dbReference type="InterPro" id="IPR002871">
    <property type="entry name" value="NIF_FeS_clus_asmbl_NifU_N"/>
</dbReference>
<evidence type="ECO:0000259" key="2">
    <source>
        <dbReference type="Pfam" id="PF01592"/>
    </source>
</evidence>
<dbReference type="CDD" id="cd06664">
    <property type="entry name" value="IscU_like"/>
    <property type="match status" value="1"/>
</dbReference>
<dbReference type="Proteomes" id="UP000754226">
    <property type="component" value="Unassembled WGS sequence"/>
</dbReference>
<evidence type="ECO:0000313" key="3">
    <source>
        <dbReference type="EMBL" id="MBS5519530.1"/>
    </source>
</evidence>
<dbReference type="SUPFAM" id="SSF82649">
    <property type="entry name" value="SufE/NifU"/>
    <property type="match status" value="1"/>
</dbReference>
<comment type="similarity">
    <text evidence="1">Belongs to the NifU family.</text>
</comment>
<reference evidence="3" key="1">
    <citation type="submission" date="2021-02" db="EMBL/GenBank/DDBJ databases">
        <title>Infant gut strain persistence is associated with maternal origin, phylogeny, and functional potential including surface adhesion and iron acquisition.</title>
        <authorList>
            <person name="Lou Y.C."/>
        </authorList>
    </citation>
    <scope>NUCLEOTIDE SEQUENCE</scope>
    <source>
        <strain evidence="3">L3_106_000M1_dasL3_106_000M1_concoct_15</strain>
    </source>
</reference>
<sequence>MSSVDMNQLYSDIILEHNQNQMNKRALDKFTLQEHGHNPSCGDDITLQADIEGGIVKDAAYTGHGCAISQASADMMIDLIKGKSVKEALRLVDLFLDMIKREVTDDDELEELEDAISLKNISNMPARVKCAVLAWHTLKEALSGDKEASNQ</sequence>
<organism evidence="3 4">
    <name type="scientific">Acidaminococcus intestini</name>
    <dbReference type="NCBI Taxonomy" id="187327"/>
    <lineage>
        <taxon>Bacteria</taxon>
        <taxon>Bacillati</taxon>
        <taxon>Bacillota</taxon>
        <taxon>Negativicutes</taxon>
        <taxon>Acidaminococcales</taxon>
        <taxon>Acidaminococcaceae</taxon>
        <taxon>Acidaminococcus</taxon>
    </lineage>
</organism>
<accession>A0A943I149</accession>
<comment type="caution">
    <text evidence="3">The sequence shown here is derived from an EMBL/GenBank/DDBJ whole genome shotgun (WGS) entry which is preliminary data.</text>
</comment>
<dbReference type="Pfam" id="PF01592">
    <property type="entry name" value="NifU_N"/>
    <property type="match status" value="1"/>
</dbReference>
<proteinExistence type="inferred from homology"/>
<evidence type="ECO:0000256" key="1">
    <source>
        <dbReference type="ARBA" id="ARBA00006420"/>
    </source>
</evidence>
<dbReference type="Gene3D" id="3.90.1010.10">
    <property type="match status" value="1"/>
</dbReference>
<dbReference type="AlphaFoldDB" id="A0A943I149"/>
<dbReference type="GO" id="GO:0005506">
    <property type="term" value="F:iron ion binding"/>
    <property type="evidence" value="ECO:0007669"/>
    <property type="project" value="InterPro"/>
</dbReference>